<accession>A0A8K0MY25</accession>
<keyword evidence="2" id="KW-1185">Reference proteome</keyword>
<comment type="caution">
    <text evidence="1">The sequence shown here is derived from an EMBL/GenBank/DDBJ whole genome shotgun (WGS) entry which is preliminary data.</text>
</comment>
<evidence type="ECO:0000313" key="1">
    <source>
        <dbReference type="EMBL" id="KAG1334377.1"/>
    </source>
</evidence>
<protein>
    <submittedName>
        <fullName evidence="1">Uncharacterized protein</fullName>
    </submittedName>
</protein>
<reference evidence="1" key="2">
    <citation type="submission" date="2019-07" db="EMBL/GenBank/DDBJ databases">
        <authorList>
            <person name="Yang Y."/>
            <person name="Bocs S."/>
            <person name="Baudouin L."/>
        </authorList>
    </citation>
    <scope>NUCLEOTIDE SEQUENCE</scope>
    <source>
        <tissue evidence="1">Spear leaf of Hainan Tall coconut</tissue>
    </source>
</reference>
<gene>
    <name evidence="1" type="ORF">COCNU_03G004960</name>
</gene>
<sequence>MSPVADSLLFDTAMSHLLHLPETLEKLVFPSPRPEDGHGGAQGRAAGEVRGFGGVAVDILETPKEYTYLSQIARRSMICSFSPESISFLSLMTLTLEGSTSLQIIVDNVQ</sequence>
<dbReference type="AlphaFoldDB" id="A0A8K0MY25"/>
<organism evidence="1 2">
    <name type="scientific">Cocos nucifera</name>
    <name type="common">Coconut palm</name>
    <dbReference type="NCBI Taxonomy" id="13894"/>
    <lineage>
        <taxon>Eukaryota</taxon>
        <taxon>Viridiplantae</taxon>
        <taxon>Streptophyta</taxon>
        <taxon>Embryophyta</taxon>
        <taxon>Tracheophyta</taxon>
        <taxon>Spermatophyta</taxon>
        <taxon>Magnoliopsida</taxon>
        <taxon>Liliopsida</taxon>
        <taxon>Arecaceae</taxon>
        <taxon>Arecoideae</taxon>
        <taxon>Cocoseae</taxon>
        <taxon>Attaleinae</taxon>
        <taxon>Cocos</taxon>
    </lineage>
</organism>
<evidence type="ECO:0000313" key="2">
    <source>
        <dbReference type="Proteomes" id="UP000797356"/>
    </source>
</evidence>
<dbReference type="OrthoDB" id="1431247at2759"/>
<proteinExistence type="predicted"/>
<dbReference type="Proteomes" id="UP000797356">
    <property type="component" value="Chromosome 3"/>
</dbReference>
<reference evidence="1" key="1">
    <citation type="journal article" date="2017" name="Gigascience">
        <title>The genome draft of coconut (Cocos nucifera).</title>
        <authorList>
            <person name="Xiao Y."/>
            <person name="Xu P."/>
            <person name="Fan H."/>
            <person name="Baudouin L."/>
            <person name="Xia W."/>
            <person name="Bocs S."/>
            <person name="Xu J."/>
            <person name="Li Q."/>
            <person name="Guo A."/>
            <person name="Zhou L."/>
            <person name="Li J."/>
            <person name="Wu Y."/>
            <person name="Ma Z."/>
            <person name="Armero A."/>
            <person name="Issali A.E."/>
            <person name="Liu N."/>
            <person name="Peng M."/>
            <person name="Yang Y."/>
        </authorList>
    </citation>
    <scope>NUCLEOTIDE SEQUENCE</scope>
    <source>
        <tissue evidence="1">Spear leaf of Hainan Tall coconut</tissue>
    </source>
</reference>
<dbReference type="EMBL" id="CM017874">
    <property type="protein sequence ID" value="KAG1334377.1"/>
    <property type="molecule type" value="Genomic_DNA"/>
</dbReference>
<name>A0A8K0MY25_COCNU</name>